<dbReference type="RefSeq" id="XP_040776474.1">
    <property type="nucleotide sequence ID" value="XM_040925113.1"/>
</dbReference>
<dbReference type="GO" id="GO:0044732">
    <property type="term" value="C:mitotic spindle pole body"/>
    <property type="evidence" value="ECO:0007669"/>
    <property type="project" value="TreeGrafter"/>
</dbReference>
<feature type="region of interest" description="Disordered" evidence="6">
    <location>
        <begin position="371"/>
        <end position="459"/>
    </location>
</feature>
<reference evidence="8" key="1">
    <citation type="journal article" date="2020" name="Phytopathology">
        <title>Genome sequence of the chestnut blight fungus Cryphonectria parasitica EP155: A fundamental resource for an archetypical invasive plant pathogen.</title>
        <authorList>
            <person name="Crouch J.A."/>
            <person name="Dawe A."/>
            <person name="Aerts A."/>
            <person name="Barry K."/>
            <person name="Churchill A.C.L."/>
            <person name="Grimwood J."/>
            <person name="Hillman B."/>
            <person name="Milgroom M.G."/>
            <person name="Pangilinan J."/>
            <person name="Smith M."/>
            <person name="Salamov A."/>
            <person name="Schmutz J."/>
            <person name="Yadav J."/>
            <person name="Grigoriev I.V."/>
            <person name="Nuss D."/>
        </authorList>
    </citation>
    <scope>NUCLEOTIDE SEQUENCE</scope>
    <source>
        <strain evidence="8">EP155</strain>
    </source>
</reference>
<proteinExistence type="predicted"/>
<feature type="region of interest" description="Disordered" evidence="6">
    <location>
        <begin position="341"/>
        <end position="360"/>
    </location>
</feature>
<keyword evidence="3" id="KW-1133">Transmembrane helix</keyword>
<protein>
    <recommendedName>
        <fullName evidence="7">Ima1 N-terminal domain-containing protein</fullName>
    </recommendedName>
</protein>
<evidence type="ECO:0000259" key="7">
    <source>
        <dbReference type="Pfam" id="PF09779"/>
    </source>
</evidence>
<keyword evidence="5" id="KW-0539">Nucleus</keyword>
<evidence type="ECO:0000256" key="2">
    <source>
        <dbReference type="ARBA" id="ARBA00022692"/>
    </source>
</evidence>
<comment type="caution">
    <text evidence="8">The sequence shown here is derived from an EMBL/GenBank/DDBJ whole genome shotgun (WGS) entry which is preliminary data.</text>
</comment>
<feature type="compositionally biased region" description="Low complexity" evidence="6">
    <location>
        <begin position="448"/>
        <end position="459"/>
    </location>
</feature>
<dbReference type="GO" id="GO:0071765">
    <property type="term" value="P:nuclear inner membrane organization"/>
    <property type="evidence" value="ECO:0007669"/>
    <property type="project" value="InterPro"/>
</dbReference>
<dbReference type="PANTHER" id="PTHR28538:SF1">
    <property type="entry name" value="INTEGRAL INNER NUCLEAR MEMBRANE PROTEIN IMA1"/>
    <property type="match status" value="1"/>
</dbReference>
<accession>A0A9P5CNV7</accession>
<keyword evidence="9" id="KW-1185">Reference proteome</keyword>
<evidence type="ECO:0000256" key="6">
    <source>
        <dbReference type="SAM" id="MobiDB-lite"/>
    </source>
</evidence>
<dbReference type="OrthoDB" id="5966927at2759"/>
<evidence type="ECO:0000313" key="9">
    <source>
        <dbReference type="Proteomes" id="UP000803844"/>
    </source>
</evidence>
<feature type="region of interest" description="Disordered" evidence="6">
    <location>
        <begin position="545"/>
        <end position="607"/>
    </location>
</feature>
<dbReference type="EMBL" id="MU032347">
    <property type="protein sequence ID" value="KAF3765513.1"/>
    <property type="molecule type" value="Genomic_DNA"/>
</dbReference>
<name>A0A9P5CNV7_CRYP1</name>
<feature type="compositionally biased region" description="Polar residues" evidence="6">
    <location>
        <begin position="398"/>
        <end position="407"/>
    </location>
</feature>
<evidence type="ECO:0000256" key="3">
    <source>
        <dbReference type="ARBA" id="ARBA00022989"/>
    </source>
</evidence>
<evidence type="ECO:0000256" key="5">
    <source>
        <dbReference type="ARBA" id="ARBA00023242"/>
    </source>
</evidence>
<dbReference type="GO" id="GO:0005637">
    <property type="term" value="C:nuclear inner membrane"/>
    <property type="evidence" value="ECO:0007669"/>
    <property type="project" value="UniProtKB-SubCell"/>
</dbReference>
<dbReference type="InterPro" id="IPR018617">
    <property type="entry name" value="Ima1_N"/>
</dbReference>
<gene>
    <name evidence="8" type="ORF">M406DRAFT_67950</name>
</gene>
<feature type="domain" description="Ima1 N-terminal" evidence="7">
    <location>
        <begin position="11"/>
        <end position="136"/>
    </location>
</feature>
<keyword evidence="2" id="KW-0812">Transmembrane</keyword>
<dbReference type="InterPro" id="IPR042321">
    <property type="entry name" value="Ima1"/>
</dbReference>
<dbReference type="GO" id="GO:0034506">
    <property type="term" value="C:chromosome, centromeric core domain"/>
    <property type="evidence" value="ECO:0007669"/>
    <property type="project" value="TreeGrafter"/>
</dbReference>
<dbReference type="AlphaFoldDB" id="A0A9P5CNV7"/>
<sequence>MAPRRKINKLLTCFYCGRRSTTRYDGHMQHFDCEKCNATNYLDSNGDITDPPVATTATPDAPNYIQRGLTPPPPTNQVFCQKCLNNQHLFISSLAQYFPDDPDDPEYVERERNYYKFRRGLEKRYPQVCVTCEPKVHEQLDKAAYTAKTDYLRRMLDRSAQTRVLLTTTPGHYWHFAGRWIWATSLVLQLLWHVQLIQRAVLGHSSEFDHKSWAMLVARTGHLFTGRLPSPDRIVYWSFWASVLSFWWNPRWVETYNGFTKHLVGRRTFYLYQALILALKVPGWRGVSVLPAASADRVIVQVVAHTFMAAFMYFLYTTAHKSIHTDHTPLWLPKRRTLGVTSSPAAPATQPPEPRGSGEQSMADILDEILSDPTPMPAVDPSPYVSRFTTTDHFDHMPSSNQRSSYDPSVGLLGSNPFRDPSPSRQSVTTSYGLDDLSITDSPRPRTRAQTRAQARSSQLNQYDMEMDWAPTQSQYRAFNTFQPGQSRNLKFNETPVQEKPGAFWAKVPPAPTTPAQRIFNPPNAPIIRNTAAPTASTVRFQGSTTGLRFGHPQAPSDPGTPFANPSFFPKPPSDERDNLSGLLQNSLTLGPTRDETSQRQSNSTQGQTLMSKMMYLVLGLCLAVLGNRAYIYFSQMPLADSSI</sequence>
<comment type="subcellular location">
    <subcellularLocation>
        <location evidence="1">Nucleus inner membrane</location>
        <topology evidence="1">Multi-pass membrane protein</topology>
    </subcellularLocation>
</comment>
<dbReference type="Pfam" id="PF09779">
    <property type="entry name" value="Ima1_N"/>
    <property type="match status" value="1"/>
</dbReference>
<dbReference type="PANTHER" id="PTHR28538">
    <property type="entry name" value="INTEGRAL INNER NUCLEAR MEMBRANE PROTEIN IMA1"/>
    <property type="match status" value="1"/>
</dbReference>
<dbReference type="GO" id="GO:0034992">
    <property type="term" value="C:microtubule organizing center attachment site"/>
    <property type="evidence" value="ECO:0007669"/>
    <property type="project" value="TreeGrafter"/>
</dbReference>
<evidence type="ECO:0000313" key="8">
    <source>
        <dbReference type="EMBL" id="KAF3765513.1"/>
    </source>
</evidence>
<organism evidence="8 9">
    <name type="scientific">Cryphonectria parasitica (strain ATCC 38755 / EP155)</name>
    <dbReference type="NCBI Taxonomy" id="660469"/>
    <lineage>
        <taxon>Eukaryota</taxon>
        <taxon>Fungi</taxon>
        <taxon>Dikarya</taxon>
        <taxon>Ascomycota</taxon>
        <taxon>Pezizomycotina</taxon>
        <taxon>Sordariomycetes</taxon>
        <taxon>Sordariomycetidae</taxon>
        <taxon>Diaporthales</taxon>
        <taxon>Cryphonectriaceae</taxon>
        <taxon>Cryphonectria-Endothia species complex</taxon>
        <taxon>Cryphonectria</taxon>
    </lineage>
</organism>
<evidence type="ECO:0000256" key="4">
    <source>
        <dbReference type="ARBA" id="ARBA00023136"/>
    </source>
</evidence>
<feature type="compositionally biased region" description="Polar residues" evidence="6">
    <location>
        <begin position="423"/>
        <end position="432"/>
    </location>
</feature>
<dbReference type="Proteomes" id="UP000803844">
    <property type="component" value="Unassembled WGS sequence"/>
</dbReference>
<evidence type="ECO:0000256" key="1">
    <source>
        <dbReference type="ARBA" id="ARBA00004473"/>
    </source>
</evidence>
<keyword evidence="4" id="KW-0472">Membrane</keyword>
<dbReference type="GeneID" id="63842242"/>